<dbReference type="EMBL" id="QURB01000007">
    <property type="protein sequence ID" value="RFC53835.1"/>
    <property type="molecule type" value="Genomic_DNA"/>
</dbReference>
<feature type="transmembrane region" description="Helical" evidence="1">
    <location>
        <begin position="72"/>
        <end position="93"/>
    </location>
</feature>
<keyword evidence="3" id="KW-1185">Reference proteome</keyword>
<comment type="caution">
    <text evidence="2">The sequence shown here is derived from an EMBL/GenBank/DDBJ whole genome shotgun (WGS) entry which is preliminary data.</text>
</comment>
<accession>A0A3E1EWA3</accession>
<feature type="transmembrane region" description="Helical" evidence="1">
    <location>
        <begin position="40"/>
        <end position="66"/>
    </location>
</feature>
<evidence type="ECO:0000313" key="3">
    <source>
        <dbReference type="Proteomes" id="UP000257127"/>
    </source>
</evidence>
<keyword evidence="1" id="KW-1133">Transmembrane helix</keyword>
<reference evidence="2 3" key="1">
    <citation type="submission" date="2018-08" db="EMBL/GenBank/DDBJ databases">
        <title>The draft genome squence of Brumimicrobium sp. N62.</title>
        <authorList>
            <person name="Du Z.-J."/>
            <person name="Luo H.-R."/>
        </authorList>
    </citation>
    <scope>NUCLEOTIDE SEQUENCE [LARGE SCALE GENOMIC DNA]</scope>
    <source>
        <strain evidence="2 3">N62</strain>
    </source>
</reference>
<name>A0A3E1EWA3_9FLAO</name>
<dbReference type="AlphaFoldDB" id="A0A3E1EWA3"/>
<proteinExistence type="predicted"/>
<dbReference type="RefSeq" id="WP_116881531.1">
    <property type="nucleotide sequence ID" value="NZ_QURB01000007.1"/>
</dbReference>
<dbReference type="Proteomes" id="UP000257127">
    <property type="component" value="Unassembled WGS sequence"/>
</dbReference>
<sequence>MKENNTTKEGIDELKKLVTTYIALFRIRSMKKATEVTTRVAYSLLVTILTMIGISFLGLALAIYLGTLLSSYALGFLIVGMIPIIAIILMRVFKISTFRYLLNFFTRLITNKYE</sequence>
<gene>
    <name evidence="2" type="ORF">DXU93_11965</name>
</gene>
<keyword evidence="1" id="KW-0472">Membrane</keyword>
<evidence type="ECO:0000256" key="1">
    <source>
        <dbReference type="SAM" id="Phobius"/>
    </source>
</evidence>
<organism evidence="2 3">
    <name type="scientific">Brumimicrobium aurantiacum</name>
    <dbReference type="NCBI Taxonomy" id="1737063"/>
    <lineage>
        <taxon>Bacteria</taxon>
        <taxon>Pseudomonadati</taxon>
        <taxon>Bacteroidota</taxon>
        <taxon>Flavobacteriia</taxon>
        <taxon>Flavobacteriales</taxon>
        <taxon>Crocinitomicaceae</taxon>
        <taxon>Brumimicrobium</taxon>
    </lineage>
</organism>
<protein>
    <recommendedName>
        <fullName evidence="4">Phage holin family protein</fullName>
    </recommendedName>
</protein>
<dbReference type="OrthoDB" id="1467757at2"/>
<evidence type="ECO:0008006" key="4">
    <source>
        <dbReference type="Google" id="ProtNLM"/>
    </source>
</evidence>
<keyword evidence="1" id="KW-0812">Transmembrane</keyword>
<evidence type="ECO:0000313" key="2">
    <source>
        <dbReference type="EMBL" id="RFC53835.1"/>
    </source>
</evidence>